<dbReference type="InterPro" id="IPR002821">
    <property type="entry name" value="Hydantoinase_A"/>
</dbReference>
<dbReference type="PANTHER" id="PTHR11365:SF23">
    <property type="entry name" value="HYPOTHETICAL 5-OXOPROLINASE (EUROFUNG)-RELATED"/>
    <property type="match status" value="1"/>
</dbReference>
<dbReference type="GO" id="GO:0006749">
    <property type="term" value="P:glutathione metabolic process"/>
    <property type="evidence" value="ECO:0007669"/>
    <property type="project" value="TreeGrafter"/>
</dbReference>
<dbReference type="Pfam" id="PF01968">
    <property type="entry name" value="Hydantoinase_A"/>
    <property type="match status" value="1"/>
</dbReference>
<proteinExistence type="predicted"/>
<dbReference type="GO" id="GO:0017168">
    <property type="term" value="F:5-oxoprolinase (ATP-hydrolyzing) activity"/>
    <property type="evidence" value="ECO:0007669"/>
    <property type="project" value="TreeGrafter"/>
</dbReference>
<dbReference type="InterPro" id="IPR008040">
    <property type="entry name" value="Hydant_A_N"/>
</dbReference>
<feature type="domain" description="Hydantoinase A/oxoprolinase" evidence="2">
    <location>
        <begin position="223"/>
        <end position="501"/>
    </location>
</feature>
<evidence type="ECO:0000313" key="4">
    <source>
        <dbReference type="EMBL" id="MBB2161784.1"/>
    </source>
</evidence>
<name>A0A7W4IFB1_9PROT</name>
<dbReference type="InterPro" id="IPR045079">
    <property type="entry name" value="Oxoprolinase-like"/>
</dbReference>
<gene>
    <name evidence="4" type="ORF">HLH48_16700</name>
</gene>
<evidence type="ECO:0000259" key="3">
    <source>
        <dbReference type="Pfam" id="PF05378"/>
    </source>
</evidence>
<dbReference type="EMBL" id="JABEQJ010000025">
    <property type="protein sequence ID" value="MBB2161784.1"/>
    <property type="molecule type" value="Genomic_DNA"/>
</dbReference>
<dbReference type="GO" id="GO:0005829">
    <property type="term" value="C:cytosol"/>
    <property type="evidence" value="ECO:0007669"/>
    <property type="project" value="TreeGrafter"/>
</dbReference>
<feature type="domain" description="Hydantoinase/oxoprolinase N-terminal" evidence="3">
    <location>
        <begin position="23"/>
        <end position="198"/>
    </location>
</feature>
<feature type="region of interest" description="Disordered" evidence="1">
    <location>
        <begin position="647"/>
        <end position="671"/>
    </location>
</feature>
<feature type="compositionally biased region" description="Basic and acidic residues" evidence="1">
    <location>
        <begin position="657"/>
        <end position="671"/>
    </location>
</feature>
<evidence type="ECO:0000256" key="1">
    <source>
        <dbReference type="SAM" id="MobiDB-lite"/>
    </source>
</evidence>
<dbReference type="AlphaFoldDB" id="A0A7W4IFB1"/>
<dbReference type="PANTHER" id="PTHR11365">
    <property type="entry name" value="5-OXOPROLINASE RELATED"/>
    <property type="match status" value="1"/>
</dbReference>
<dbReference type="RefSeq" id="WP_182998614.1">
    <property type="nucleotide sequence ID" value="NZ_JABEQJ010000025.1"/>
</dbReference>
<accession>A0A7W4IFB1</accession>
<organism evidence="4 5">
    <name type="scientific">Gluconacetobacter sacchari</name>
    <dbReference type="NCBI Taxonomy" id="92759"/>
    <lineage>
        <taxon>Bacteria</taxon>
        <taxon>Pseudomonadati</taxon>
        <taxon>Pseudomonadota</taxon>
        <taxon>Alphaproteobacteria</taxon>
        <taxon>Acetobacterales</taxon>
        <taxon>Acetobacteraceae</taxon>
        <taxon>Gluconacetobacter</taxon>
    </lineage>
</organism>
<protein>
    <submittedName>
        <fullName evidence="4">Hydantoinase/oxoprolinase family protein</fullName>
    </submittedName>
</protein>
<dbReference type="Proteomes" id="UP000589085">
    <property type="component" value="Unassembled WGS sequence"/>
</dbReference>
<evidence type="ECO:0000313" key="5">
    <source>
        <dbReference type="Proteomes" id="UP000589085"/>
    </source>
</evidence>
<comment type="caution">
    <text evidence="4">The sequence shown here is derived from an EMBL/GenBank/DDBJ whole genome shotgun (WGS) entry which is preliminary data.</text>
</comment>
<dbReference type="SUPFAM" id="SSF53067">
    <property type="entry name" value="Actin-like ATPase domain"/>
    <property type="match status" value="1"/>
</dbReference>
<dbReference type="Pfam" id="PF05378">
    <property type="entry name" value="Hydant_A_N"/>
    <property type="match status" value="1"/>
</dbReference>
<sequence length="671" mass="70468">MTHEDKAATARPVVTRASRRWTIGFDMGGTYVDLAARASDGTVLDVKRPYDGAPAASVLRALAWLMEHHGIAADQVDRLAHGSTVVTNLLLERTAPPVGVLTTEGFADVLTLGRQNRGDLYAMAVPPPVPQSLFPRALRKEVAGRILADGSEAISLDEAAVCAAASFWHEHGVEAVAVGFLHACRNPAHEQRVRAILADCAPDLRVSLSHEVDPEPREFERFLATALDAYARIAVEHYLGELARGCRALGLPDILVMRSDGFLSPAETIAQCPLSLAMSGPSATLVGIAAQIENEPGGNVPLIVMDIGGTTTDIGLIEDGRPLISSTLTLGPFTLRMRSADVFSVPVGGGSVARVNAAGAVRLGPESQGARPGPAAYGQGGKQATLTDALTVLDRLPDRLAGELVLRRDLAEAALAPLAAVRGCSLTDMAEAIVAAGNAAIAEGIKTHAYAHGLDPSDCVLVAAGGGGAQHAAEVADLAGVRLVRIPAHAGIAAALGLLDAGTASLAECKLDTSLDDFIVAEECGRLTDDSLTGTDASVHWTIALCYQGQDAPIELAFDPAHDTREALAARFDMQHARLRGHLLPGHDRRVLGLRRVTVPVRPALGTAIPKQERAASGHPSHGPCRLAETTTTIWVPQGWRAIRTNGAWHMMPAPRPETRNPTSDKGRSDA</sequence>
<evidence type="ECO:0000259" key="2">
    <source>
        <dbReference type="Pfam" id="PF01968"/>
    </source>
</evidence>
<reference evidence="4 5" key="1">
    <citation type="submission" date="2020-04" db="EMBL/GenBank/DDBJ databases">
        <title>Description of novel Gluconacetobacter.</title>
        <authorList>
            <person name="Sombolestani A."/>
        </authorList>
    </citation>
    <scope>NUCLEOTIDE SEQUENCE [LARGE SCALE GENOMIC DNA]</scope>
    <source>
        <strain evidence="4 5">LMG 19747</strain>
    </source>
</reference>
<dbReference type="InterPro" id="IPR043129">
    <property type="entry name" value="ATPase_NBD"/>
</dbReference>